<name>A0A0E9RUD5_ANGAN</name>
<evidence type="ECO:0000313" key="1">
    <source>
        <dbReference type="EMBL" id="JAH32422.1"/>
    </source>
</evidence>
<sequence>MKSANIIRMCFTTHMPCDLQTQLQGKPMVPKCLIQNKSHLYF</sequence>
<dbReference type="AlphaFoldDB" id="A0A0E9RUD5"/>
<dbReference type="EMBL" id="GBXM01076155">
    <property type="protein sequence ID" value="JAH32422.1"/>
    <property type="molecule type" value="Transcribed_RNA"/>
</dbReference>
<reference evidence="1" key="1">
    <citation type="submission" date="2014-11" db="EMBL/GenBank/DDBJ databases">
        <authorList>
            <person name="Amaro Gonzalez C."/>
        </authorList>
    </citation>
    <scope>NUCLEOTIDE SEQUENCE</scope>
</reference>
<protein>
    <submittedName>
        <fullName evidence="1">Uncharacterized protein</fullName>
    </submittedName>
</protein>
<proteinExistence type="predicted"/>
<accession>A0A0E9RUD5</accession>
<reference evidence="1" key="2">
    <citation type="journal article" date="2015" name="Fish Shellfish Immunol.">
        <title>Early steps in the European eel (Anguilla anguilla)-Vibrio vulnificus interaction in the gills: Role of the RtxA13 toxin.</title>
        <authorList>
            <person name="Callol A."/>
            <person name="Pajuelo D."/>
            <person name="Ebbesson L."/>
            <person name="Teles M."/>
            <person name="MacKenzie S."/>
            <person name="Amaro C."/>
        </authorList>
    </citation>
    <scope>NUCLEOTIDE SEQUENCE</scope>
</reference>
<organism evidence="1">
    <name type="scientific">Anguilla anguilla</name>
    <name type="common">European freshwater eel</name>
    <name type="synonym">Muraena anguilla</name>
    <dbReference type="NCBI Taxonomy" id="7936"/>
    <lineage>
        <taxon>Eukaryota</taxon>
        <taxon>Metazoa</taxon>
        <taxon>Chordata</taxon>
        <taxon>Craniata</taxon>
        <taxon>Vertebrata</taxon>
        <taxon>Euteleostomi</taxon>
        <taxon>Actinopterygii</taxon>
        <taxon>Neopterygii</taxon>
        <taxon>Teleostei</taxon>
        <taxon>Anguilliformes</taxon>
        <taxon>Anguillidae</taxon>
        <taxon>Anguilla</taxon>
    </lineage>
</organism>